<protein>
    <submittedName>
        <fullName evidence="2">DNA repair protein</fullName>
    </submittedName>
</protein>
<dbReference type="RefSeq" id="WP_282299708.1">
    <property type="nucleotide sequence ID" value="NZ_CP124616.1"/>
</dbReference>
<reference evidence="2 3" key="1">
    <citation type="submission" date="2023-05" db="EMBL/GenBank/DDBJ databases">
        <title>YMD87, complete Genome.</title>
        <authorList>
            <person name="Zhang J."/>
            <person name="Xu X."/>
        </authorList>
    </citation>
    <scope>NUCLEOTIDE SEQUENCE [LARGE SCALE GENOMIC DNA]</scope>
    <source>
        <strain evidence="2 3">YMD87</strain>
    </source>
</reference>
<evidence type="ECO:0000313" key="3">
    <source>
        <dbReference type="Proteomes" id="UP001241605"/>
    </source>
</evidence>
<feature type="transmembrane region" description="Helical" evidence="1">
    <location>
        <begin position="48"/>
        <end position="66"/>
    </location>
</feature>
<gene>
    <name evidence="2" type="ORF">QF118_14230</name>
</gene>
<keyword evidence="1" id="KW-0472">Membrane</keyword>
<evidence type="ECO:0000313" key="2">
    <source>
        <dbReference type="EMBL" id="WGW03080.1"/>
    </source>
</evidence>
<proteinExistence type="predicted"/>
<dbReference type="Proteomes" id="UP001241605">
    <property type="component" value="Chromosome"/>
</dbReference>
<name>A0ABY8QEM9_9RHOB</name>
<evidence type="ECO:0000256" key="1">
    <source>
        <dbReference type="SAM" id="Phobius"/>
    </source>
</evidence>
<keyword evidence="1" id="KW-0812">Transmembrane</keyword>
<accession>A0ABY8QEM9</accession>
<dbReference type="EMBL" id="CP124616">
    <property type="protein sequence ID" value="WGW03080.1"/>
    <property type="molecule type" value="Genomic_DNA"/>
</dbReference>
<sequence length="263" mass="29409">MVLQRIAFAAIVAAALASLGYTLACAFGQTPWLDLPLSFGQTVYPLAGMYLQIGVTTLAVLLCFFLPSNARIMALENSHRSFHMGQMDVARAYALAHQSDREGVFQIKGEFDSIRERIAFLRDHPNLADLEPSILELAAQMSHVSHELAENYSDRNLARARDFLIARQQEIDNFNERIEAAKAIAVDIRRWTEKVEMEESIAKAQLERLRDELQGLLPEFDLAPGPRIPVDAQDQDSDDSVEATVQTLLETDNIAILEKRAAE</sequence>
<keyword evidence="1" id="KW-1133">Transmembrane helix</keyword>
<keyword evidence="3" id="KW-1185">Reference proteome</keyword>
<organism evidence="2 3">
    <name type="scientific">Tropicibacter oceani</name>
    <dbReference type="NCBI Taxonomy" id="3058420"/>
    <lineage>
        <taxon>Bacteria</taxon>
        <taxon>Pseudomonadati</taxon>
        <taxon>Pseudomonadota</taxon>
        <taxon>Alphaproteobacteria</taxon>
        <taxon>Rhodobacterales</taxon>
        <taxon>Roseobacteraceae</taxon>
        <taxon>Tropicibacter</taxon>
    </lineage>
</organism>